<feature type="domain" description="Helicase ATP-binding" evidence="5">
    <location>
        <begin position="651"/>
        <end position="845"/>
    </location>
</feature>
<proteinExistence type="predicted"/>
<organism evidence="7">
    <name type="scientific">viral metagenome</name>
    <dbReference type="NCBI Taxonomy" id="1070528"/>
    <lineage>
        <taxon>unclassified sequences</taxon>
        <taxon>metagenomes</taxon>
        <taxon>organismal metagenomes</taxon>
    </lineage>
</organism>
<dbReference type="InterPro" id="IPR011545">
    <property type="entry name" value="DEAD/DEAH_box_helicase_dom"/>
</dbReference>
<dbReference type="PROSITE" id="PS51194">
    <property type="entry name" value="HELICASE_CTER"/>
    <property type="match status" value="1"/>
</dbReference>
<dbReference type="PANTHER" id="PTHR18934:SF91">
    <property type="entry name" value="PRE-MRNA-SPLICING FACTOR ATP-DEPENDENT RNA HELICASE PRP16"/>
    <property type="match status" value="1"/>
</dbReference>
<evidence type="ECO:0000256" key="4">
    <source>
        <dbReference type="ARBA" id="ARBA00022840"/>
    </source>
</evidence>
<dbReference type="Gene3D" id="3.40.50.300">
    <property type="entry name" value="P-loop containing nucleotide triphosphate hydrolases"/>
    <property type="match status" value="2"/>
</dbReference>
<reference evidence="7" key="1">
    <citation type="journal article" date="2020" name="Nature">
        <title>Giant virus diversity and host interactions through global metagenomics.</title>
        <authorList>
            <person name="Schulz F."/>
            <person name="Roux S."/>
            <person name="Paez-Espino D."/>
            <person name="Jungbluth S."/>
            <person name="Walsh D.A."/>
            <person name="Denef V.J."/>
            <person name="McMahon K.D."/>
            <person name="Konstantinidis K.T."/>
            <person name="Eloe-Fadrosh E.A."/>
            <person name="Kyrpides N.C."/>
            <person name="Woyke T."/>
        </authorList>
    </citation>
    <scope>NUCLEOTIDE SEQUENCE</scope>
    <source>
        <strain evidence="7">GVMAG-M-3300023179-2</strain>
    </source>
</reference>
<dbReference type="Pfam" id="PF00270">
    <property type="entry name" value="DEAD"/>
    <property type="match status" value="1"/>
</dbReference>
<accession>A0A6C0EDB6</accession>
<dbReference type="GO" id="GO:0016787">
    <property type="term" value="F:hydrolase activity"/>
    <property type="evidence" value="ECO:0007669"/>
    <property type="project" value="UniProtKB-KW"/>
</dbReference>
<name>A0A6C0EDB6_9ZZZZ</name>
<dbReference type="PROSITE" id="PS51192">
    <property type="entry name" value="HELICASE_ATP_BIND_1"/>
    <property type="match status" value="1"/>
</dbReference>
<dbReference type="InterPro" id="IPR001650">
    <property type="entry name" value="Helicase_C-like"/>
</dbReference>
<dbReference type="GO" id="GO:0005524">
    <property type="term" value="F:ATP binding"/>
    <property type="evidence" value="ECO:0007669"/>
    <property type="project" value="UniProtKB-KW"/>
</dbReference>
<dbReference type="InterPro" id="IPR014001">
    <property type="entry name" value="Helicase_ATP-bd"/>
</dbReference>
<dbReference type="SMART" id="SM00490">
    <property type="entry name" value="HELICc"/>
    <property type="match status" value="1"/>
</dbReference>
<evidence type="ECO:0008006" key="8">
    <source>
        <dbReference type="Google" id="ProtNLM"/>
    </source>
</evidence>
<keyword evidence="2" id="KW-0378">Hydrolase</keyword>
<keyword evidence="3" id="KW-0347">Helicase</keyword>
<dbReference type="SMART" id="SM00487">
    <property type="entry name" value="DEXDc"/>
    <property type="match status" value="1"/>
</dbReference>
<keyword evidence="1" id="KW-0547">Nucleotide-binding</keyword>
<sequence length="1709" mass="203877">MSNLEDFIKKINNNLEFINYKFKLDIINFIKNYLPVLNEKDINIIINLTIFIIDIISYKYNFLKNDEYYHQWKQNNNRDIKGVILLLLPFINEKEDNLLLNKLVDLNQLLYSNVEKEISNTILKLERTDAINKYFKFGNMAIGLLDENNKYSLLKLYDDNNEKLIYKLIYHNILGLLQTLEIMNGKYYINWINIIPINISNYQKLDFYKKTKDTIIKENILDIINNKLLLYYSGLWIGDIYNLFRIRFYDEIKRIKWLIFPYETNEIKLYLIHGLHKMVNINDILNNDIYENLKLEQQNKFNLNIKKILFNLKNKISLVNYFPIDIEIIKYYLIYVINNNEIKNNNIIKKFKLDIENENINDDFDKKDIKIIQDINLIDIISCLEIISDNHIYLLWNYLKKSLDYLITTAFSKYLIIKKNNLLELNENYNFSLLNMNISTKLTINLKNIYNISKSLCHIENKDKNEWILLDNNYLSLNNENKKLFFEKLFGMIDNSWLNLKNNIKKQKFNYNKDKYSEYIAEILIDFNNIYLKLIFEDLIVSGILSQFKLNVNITDNSLLPKNILQKNKKIEKLLSENFNNNKDEWLKSYYYLNNDRFENLPLIRFEKDKDKYDQFNKNVYQELSYFNLISKDHKWPMSYAMDWISQISFFQHYIYHQILYVTGATGQGKSLQVPKLFLYALKVIDYKYNGKVICTVPRRQPLLDNSKRIAEELGVPIDMLSNTSNIKIKTDNFYMQYKYKEDSHTKNVNHGFIKIVTDGTLLEEIKMNPTMFEKKDNKYINKVLYDVIFIDEAHEHGSNMDLIITLARQTCYFNNKVRLIIVSATMDDDEPIYRRYFKYINDKLLYPIKYNFFDPILEKSILLNSDYMDRRYHISPPGETSQFKIDEIYLNNDFDKLTEDENANLAQEKGYEKIIEICKTTATGQILLFSNGQKEILNAVKYLNSNTPSTCIALPFFSELHQNYKNYISKIDITISKIKNKKENIFNEWRSEFIEDKSVPDNIYKRAIIIATNVAEASVTIKDLYYVVDNGYAKVNKYLPKLNLTKLLIEKISEASRVQRKGRVGRIGNGTVYYMYKKDARKNIKPKYKITEEDPSEKIISLLCDKEINKININDFINYDDLIISNICNPNFYRNISQSSLSINGDIILNKINTYKSGLRAIYYKNYIINSNYLESNYFYNYSDYYTENINKMIEKISDTDINNILNKYIYRNESGQLLYNLLDQNGKFYLIHPFENYIKRNILNNIIFYNNEKKNIISIESYKYILSDLSNKNLLIDMNLNYLSNNTFKNFNMTNYFKSELVNKIMDLKSDFEFDKIENAITMISASAMNCEIEVFEIIILIQTIDSIKNIIRSDLNWNTFLEKYKIDNYKSDILFLYDIIKNLKKEFNNLLIFNMNTPYLNDLINNQINLKFDKFSKYIKSKSFNSIFEPPNLNFNSELWNKLISIKNESNIVNLCQDEYKKVIIKYDNDIINILKNNILLYSKQIIIWADNIYLNGNILIKFLDKLADNYIKFIINTDRYESFLQKNKIINWSKILYFNYYKNLTEYSIEEKIIRSFIYGKPLQFIFKLSNNKNITMINNYSLCYLSFEESLIDSSEDYLFYINYKENTDESNDIDFVEKDLIEFNKKKINISFLSHINIKWLFASLPLFINPSININNILNNFSYNITNFKKDLANSWNSNYLIFNIPELPLLQYYYNNIFVQL</sequence>
<dbReference type="GO" id="GO:0004386">
    <property type="term" value="F:helicase activity"/>
    <property type="evidence" value="ECO:0007669"/>
    <property type="project" value="UniProtKB-KW"/>
</dbReference>
<dbReference type="PANTHER" id="PTHR18934">
    <property type="entry name" value="ATP-DEPENDENT RNA HELICASE"/>
    <property type="match status" value="1"/>
</dbReference>
<dbReference type="InterPro" id="IPR027417">
    <property type="entry name" value="P-loop_NTPase"/>
</dbReference>
<evidence type="ECO:0000256" key="3">
    <source>
        <dbReference type="ARBA" id="ARBA00022806"/>
    </source>
</evidence>
<feature type="domain" description="Helicase C-terminal" evidence="6">
    <location>
        <begin position="911"/>
        <end position="1125"/>
    </location>
</feature>
<evidence type="ECO:0000256" key="1">
    <source>
        <dbReference type="ARBA" id="ARBA00022741"/>
    </source>
</evidence>
<dbReference type="GO" id="GO:0003723">
    <property type="term" value="F:RNA binding"/>
    <property type="evidence" value="ECO:0007669"/>
    <property type="project" value="TreeGrafter"/>
</dbReference>
<dbReference type="EMBL" id="MN739810">
    <property type="protein sequence ID" value="QHT27104.1"/>
    <property type="molecule type" value="Genomic_DNA"/>
</dbReference>
<protein>
    <recommendedName>
        <fullName evidence="8">Helicase ATP-binding domain-containing protein</fullName>
    </recommendedName>
</protein>
<dbReference type="SUPFAM" id="SSF52540">
    <property type="entry name" value="P-loop containing nucleoside triphosphate hydrolases"/>
    <property type="match status" value="1"/>
</dbReference>
<evidence type="ECO:0000313" key="7">
    <source>
        <dbReference type="EMBL" id="QHT27104.1"/>
    </source>
</evidence>
<evidence type="ECO:0000259" key="5">
    <source>
        <dbReference type="PROSITE" id="PS51192"/>
    </source>
</evidence>
<evidence type="ECO:0000259" key="6">
    <source>
        <dbReference type="PROSITE" id="PS51194"/>
    </source>
</evidence>
<evidence type="ECO:0000256" key="2">
    <source>
        <dbReference type="ARBA" id="ARBA00022801"/>
    </source>
</evidence>
<keyword evidence="4" id="KW-0067">ATP-binding</keyword>